<keyword evidence="2" id="KW-0072">Autophagy</keyword>
<dbReference type="GeneID" id="103583409"/>
<evidence type="ECO:0000259" key="4">
    <source>
        <dbReference type="Pfam" id="PF04111"/>
    </source>
</evidence>
<dbReference type="InterPro" id="IPR007243">
    <property type="entry name" value="Atg6/Beclin"/>
</dbReference>
<keyword evidence="3" id="KW-0175">Coiled coil</keyword>
<evidence type="ECO:0000256" key="2">
    <source>
        <dbReference type="ARBA" id="ARBA00023006"/>
    </source>
</evidence>
<dbReference type="Gene3D" id="6.10.250.3110">
    <property type="match status" value="1"/>
</dbReference>
<dbReference type="InterPro" id="IPR038274">
    <property type="entry name" value="Atg6/Beclin_C_sf"/>
</dbReference>
<dbReference type="Proteomes" id="UP000694923">
    <property type="component" value="Unplaced"/>
</dbReference>
<sequence>GQEEQQTELGDLEREEARLAQELEDVDMNLARAAVQLQAAQAETAELQQWECNVFNATFKIWEEGPLGDINNFRLGSPPTVPVHWNEINAAWGQTALLLLALSNAIGLPFQRYRLVPCRNHSYLKSLTD</sequence>
<dbReference type="RefSeq" id="XP_008562950.1">
    <property type="nucleotide sequence ID" value="XM_008564728.1"/>
</dbReference>
<keyword evidence="5" id="KW-1185">Reference proteome</keyword>
<proteinExistence type="inferred from homology"/>
<dbReference type="InterPro" id="IPR040455">
    <property type="entry name" value="Atg6_BARA"/>
</dbReference>
<gene>
    <name evidence="6" type="primary">LOC103583409</name>
</gene>
<organism evidence="5 6">
    <name type="scientific">Galeopterus variegatus</name>
    <name type="common">Malayan flying lemur</name>
    <name type="synonym">Cynocephalus variegatus</name>
    <dbReference type="NCBI Taxonomy" id="482537"/>
    <lineage>
        <taxon>Eukaryota</taxon>
        <taxon>Metazoa</taxon>
        <taxon>Chordata</taxon>
        <taxon>Craniata</taxon>
        <taxon>Vertebrata</taxon>
        <taxon>Euteleostomi</taxon>
        <taxon>Mammalia</taxon>
        <taxon>Eutheria</taxon>
        <taxon>Euarchontoglires</taxon>
        <taxon>Dermoptera</taxon>
        <taxon>Cynocephalidae</taxon>
        <taxon>Galeopterus</taxon>
    </lineage>
</organism>
<evidence type="ECO:0000313" key="5">
    <source>
        <dbReference type="Proteomes" id="UP000694923"/>
    </source>
</evidence>
<accession>A0ABM0Q3K9</accession>
<dbReference type="Gene3D" id="1.10.418.40">
    <property type="entry name" value="Autophagy protein 6/Beclin 1"/>
    <property type="match status" value="1"/>
</dbReference>
<evidence type="ECO:0000256" key="3">
    <source>
        <dbReference type="SAM" id="Coils"/>
    </source>
</evidence>
<dbReference type="PANTHER" id="PTHR12768">
    <property type="entry name" value="BECLIN 1"/>
    <property type="match status" value="1"/>
</dbReference>
<reference evidence="6" key="1">
    <citation type="submission" date="2025-08" db="UniProtKB">
        <authorList>
            <consortium name="RefSeq"/>
        </authorList>
    </citation>
    <scope>IDENTIFICATION</scope>
</reference>
<comment type="similarity">
    <text evidence="1">Belongs to the beclin family.</text>
</comment>
<evidence type="ECO:0000256" key="1">
    <source>
        <dbReference type="ARBA" id="ARBA00005965"/>
    </source>
</evidence>
<name>A0ABM0Q3K9_GALVR</name>
<feature type="non-terminal residue" evidence="6">
    <location>
        <position position="1"/>
    </location>
</feature>
<protein>
    <submittedName>
        <fullName evidence="6">Beclin-2-like</fullName>
    </submittedName>
</protein>
<feature type="domain" description="Atg6 BARA" evidence="4">
    <location>
        <begin position="52"/>
        <end position="128"/>
    </location>
</feature>
<dbReference type="PANTHER" id="PTHR12768:SF5">
    <property type="entry name" value="BECLIN-2"/>
    <property type="match status" value="1"/>
</dbReference>
<feature type="coiled-coil region" evidence="3">
    <location>
        <begin position="2"/>
        <end position="43"/>
    </location>
</feature>
<dbReference type="Pfam" id="PF04111">
    <property type="entry name" value="APG6"/>
    <property type="match status" value="1"/>
</dbReference>
<evidence type="ECO:0000313" key="6">
    <source>
        <dbReference type="RefSeq" id="XP_008562950.1"/>
    </source>
</evidence>
<feature type="non-terminal residue" evidence="6">
    <location>
        <position position="129"/>
    </location>
</feature>